<dbReference type="EMBL" id="JADPKZ010000032">
    <property type="protein sequence ID" value="MBF8377097.1"/>
    <property type="molecule type" value="Genomic_DNA"/>
</dbReference>
<dbReference type="RefSeq" id="WP_195867215.1">
    <property type="nucleotide sequence ID" value="NZ_JADPKZ010000032.1"/>
</dbReference>
<accession>A0ABS0F1A8</accession>
<gene>
    <name evidence="4" type="ORF">IW967_04320</name>
</gene>
<comment type="caution">
    <text evidence="4">The sequence shown here is derived from an EMBL/GenBank/DDBJ whole genome shotgun (WGS) entry which is preliminary data.</text>
</comment>
<dbReference type="Proteomes" id="UP000642910">
    <property type="component" value="Unassembled WGS sequence"/>
</dbReference>
<comment type="subcellular location">
    <subcellularLocation>
        <location evidence="1">Cell surface</location>
    </subcellularLocation>
</comment>
<dbReference type="Pfam" id="PF07963">
    <property type="entry name" value="N_methyl"/>
    <property type="match status" value="1"/>
</dbReference>
<evidence type="ECO:0000256" key="3">
    <source>
        <dbReference type="SAM" id="Phobius"/>
    </source>
</evidence>
<dbReference type="PROSITE" id="PS00409">
    <property type="entry name" value="PROKAR_NTER_METHYL"/>
    <property type="match status" value="1"/>
</dbReference>
<evidence type="ECO:0000256" key="1">
    <source>
        <dbReference type="ARBA" id="ARBA00004241"/>
    </source>
</evidence>
<dbReference type="SUPFAM" id="SSF54523">
    <property type="entry name" value="Pili subunits"/>
    <property type="match status" value="1"/>
</dbReference>
<keyword evidence="3" id="KW-0472">Membrane</keyword>
<keyword evidence="3" id="KW-1133">Transmembrane helix</keyword>
<evidence type="ECO:0000313" key="4">
    <source>
        <dbReference type="EMBL" id="MBF8377097.1"/>
    </source>
</evidence>
<proteinExistence type="predicted"/>
<keyword evidence="3" id="KW-0812">Transmembrane</keyword>
<protein>
    <submittedName>
        <fullName evidence="4">Type II secretion system protein</fullName>
    </submittedName>
</protein>
<reference evidence="4 5" key="1">
    <citation type="submission" date="2020-11" db="EMBL/GenBank/DDBJ databases">
        <title>Genomic insight of Alicyclobacillus mali FL 18 reveals a new arsenic-resistant strain, with potential in environmental biotechnology.</title>
        <authorList>
            <person name="Fiorentino G."/>
            <person name="Gallo G."/>
            <person name="Aulitto M."/>
        </authorList>
    </citation>
    <scope>NUCLEOTIDE SEQUENCE [LARGE SCALE GENOMIC DNA]</scope>
    <source>
        <strain evidence="4 5">FL 18</strain>
    </source>
</reference>
<keyword evidence="2" id="KW-0178">Competence</keyword>
<evidence type="ECO:0000313" key="5">
    <source>
        <dbReference type="Proteomes" id="UP000642910"/>
    </source>
</evidence>
<sequence length="175" mass="18488">MGQMRMKISSVKQRLQDQRGVTLIEMLAVVVILAILAAVGVPIVLAQIQKARLNTDKSNEQLIADALQRAEYDYQSNSTNQGSLGISNGAIVNGSGAQIGVVSNGSLSNGTAVYNYLLGNGSGNGYLTSVPNPQSQTGNFTIVAGSPANNMTAPYVTFTYPNSTGNIQSWYITIQ</sequence>
<dbReference type="InterPro" id="IPR012902">
    <property type="entry name" value="N_methyl_site"/>
</dbReference>
<feature type="transmembrane region" description="Helical" evidence="3">
    <location>
        <begin position="21"/>
        <end position="45"/>
    </location>
</feature>
<name>A0ABS0F1A8_9BACL</name>
<organism evidence="4 5">
    <name type="scientific">Alicyclobacillus mali</name>
    <name type="common">ex Roth et al. 2021</name>
    <dbReference type="NCBI Taxonomy" id="1123961"/>
    <lineage>
        <taxon>Bacteria</taxon>
        <taxon>Bacillati</taxon>
        <taxon>Bacillota</taxon>
        <taxon>Bacilli</taxon>
        <taxon>Bacillales</taxon>
        <taxon>Alicyclobacillaceae</taxon>
        <taxon>Alicyclobacillus</taxon>
    </lineage>
</organism>
<keyword evidence="5" id="KW-1185">Reference proteome</keyword>
<dbReference type="Gene3D" id="3.30.700.10">
    <property type="entry name" value="Glycoprotein, Type 4 Pilin"/>
    <property type="match status" value="1"/>
</dbReference>
<dbReference type="NCBIfam" id="TIGR02532">
    <property type="entry name" value="IV_pilin_GFxxxE"/>
    <property type="match status" value="1"/>
</dbReference>
<evidence type="ECO:0000256" key="2">
    <source>
        <dbReference type="ARBA" id="ARBA00023287"/>
    </source>
</evidence>
<dbReference type="InterPro" id="IPR045584">
    <property type="entry name" value="Pilin-like"/>
</dbReference>